<dbReference type="EMBL" id="BMPF01000001">
    <property type="protein sequence ID" value="GGL23977.1"/>
    <property type="molecule type" value="Genomic_DNA"/>
</dbReference>
<dbReference type="InterPro" id="IPR027417">
    <property type="entry name" value="P-loop_NTPase"/>
</dbReference>
<dbReference type="InterPro" id="IPR055549">
    <property type="entry name" value="DUF7125"/>
</dbReference>
<evidence type="ECO:0000313" key="3">
    <source>
        <dbReference type="EMBL" id="GGL23977.1"/>
    </source>
</evidence>
<evidence type="ECO:0000313" key="4">
    <source>
        <dbReference type="Proteomes" id="UP000628840"/>
    </source>
</evidence>
<protein>
    <submittedName>
        <fullName evidence="3">Recombinase RecA</fullName>
    </submittedName>
</protein>
<keyword evidence="2" id="KW-0067">ATP-binding</keyword>
<dbReference type="Pfam" id="PF23442">
    <property type="entry name" value="DUF7125"/>
    <property type="match status" value="1"/>
</dbReference>
<reference evidence="3 4" key="1">
    <citation type="journal article" date="2019" name="Int. J. Syst. Evol. Microbiol.">
        <title>The Global Catalogue of Microorganisms (GCM) 10K type strain sequencing project: providing services to taxonomists for standard genome sequencing and annotation.</title>
        <authorList>
            <consortium name="The Broad Institute Genomics Platform"/>
            <consortium name="The Broad Institute Genome Sequencing Center for Infectious Disease"/>
            <person name="Wu L."/>
            <person name="Ma J."/>
        </authorList>
    </citation>
    <scope>NUCLEOTIDE SEQUENCE [LARGE SCALE GENOMIC DNA]</scope>
    <source>
        <strain evidence="3 4">JCM 19585</strain>
    </source>
</reference>
<dbReference type="Gene3D" id="3.40.50.300">
    <property type="entry name" value="P-loop containing nucleotide triphosphate hydrolases"/>
    <property type="match status" value="1"/>
</dbReference>
<dbReference type="GO" id="GO:0005524">
    <property type="term" value="F:ATP binding"/>
    <property type="evidence" value="ECO:0007669"/>
    <property type="project" value="UniProtKB-KW"/>
</dbReference>
<dbReference type="Proteomes" id="UP000628840">
    <property type="component" value="Unassembled WGS sequence"/>
</dbReference>
<keyword evidence="1" id="KW-0547">Nucleotide-binding</keyword>
<dbReference type="SUPFAM" id="SSF52540">
    <property type="entry name" value="P-loop containing nucleoside triphosphate hydrolases"/>
    <property type="match status" value="1"/>
</dbReference>
<gene>
    <name evidence="3" type="ORF">GCM10009037_04310</name>
</gene>
<comment type="caution">
    <text evidence="3">The sequence shown here is derived from an EMBL/GenBank/DDBJ whole genome shotgun (WGS) entry which is preliminary data.</text>
</comment>
<dbReference type="RefSeq" id="WP_188877937.1">
    <property type="nucleotide sequence ID" value="NZ_BMPF01000001.1"/>
</dbReference>
<accession>A0A830F6G9</accession>
<evidence type="ECO:0000256" key="2">
    <source>
        <dbReference type="ARBA" id="ARBA00022840"/>
    </source>
</evidence>
<dbReference type="PANTHER" id="PTHR43637">
    <property type="entry name" value="UPF0273 PROTEIN TM_0370"/>
    <property type="match status" value="1"/>
</dbReference>
<keyword evidence="4" id="KW-1185">Reference proteome</keyword>
<proteinExistence type="predicted"/>
<dbReference type="OrthoDB" id="49711at2157"/>
<evidence type="ECO:0000256" key="1">
    <source>
        <dbReference type="ARBA" id="ARBA00022741"/>
    </source>
</evidence>
<name>A0A830F6G9_9EURY</name>
<dbReference type="AlphaFoldDB" id="A0A830F6G9"/>
<sequence>MADRLPTGIDVLDRKLGGGIPSGSVLVYESPPASQGELLLHEIARPRETLYITTDRTEDAVADSFENTSVPVDPPDVRYLANDAPLDNARRLVRNTGEDETLVIDPVDALERTERARYETFLSELQNHMHNTGGVAVLHALRGSRVPELRDSTIHMADVVFRLETTVKGSDVENTLSVPKFRSGSALNETVKLNLGDRVTIDTSRDIA</sequence>
<organism evidence="3 4">
    <name type="scientific">Halarchaeum grantii</name>
    <dbReference type="NCBI Taxonomy" id="1193105"/>
    <lineage>
        <taxon>Archaea</taxon>
        <taxon>Methanobacteriati</taxon>
        <taxon>Methanobacteriota</taxon>
        <taxon>Stenosarchaea group</taxon>
        <taxon>Halobacteria</taxon>
        <taxon>Halobacteriales</taxon>
        <taxon>Halobacteriaceae</taxon>
    </lineage>
</organism>